<dbReference type="HAMAP" id="MF_01808">
    <property type="entry name" value="Recomb_XerC_XerD"/>
    <property type="match status" value="1"/>
</dbReference>
<evidence type="ECO:0000256" key="8">
    <source>
        <dbReference type="ARBA" id="ARBA00023306"/>
    </source>
</evidence>
<organism evidence="12 13">
    <name type="scientific">Candidatus Enterousia excrementavium</name>
    <dbReference type="NCBI Taxonomy" id="2840789"/>
    <lineage>
        <taxon>Bacteria</taxon>
        <taxon>Pseudomonadati</taxon>
        <taxon>Pseudomonadota</taxon>
        <taxon>Alphaproteobacteria</taxon>
        <taxon>Candidatus Enterousia</taxon>
    </lineage>
</organism>
<name>A0A940DG21_9PROT</name>
<keyword evidence="5 9" id="KW-0229">DNA integration</keyword>
<feature type="active site" evidence="9">
    <location>
        <position position="155"/>
    </location>
</feature>
<keyword evidence="3 9" id="KW-0132">Cell division</keyword>
<dbReference type="GO" id="GO:0051301">
    <property type="term" value="P:cell division"/>
    <property type="evidence" value="ECO:0007669"/>
    <property type="project" value="UniProtKB-KW"/>
</dbReference>
<evidence type="ECO:0000259" key="10">
    <source>
        <dbReference type="PROSITE" id="PS51898"/>
    </source>
</evidence>
<evidence type="ECO:0000256" key="2">
    <source>
        <dbReference type="ARBA" id="ARBA00022490"/>
    </source>
</evidence>
<dbReference type="Gene3D" id="1.10.443.10">
    <property type="entry name" value="Intergrase catalytic core"/>
    <property type="match status" value="1"/>
</dbReference>
<dbReference type="SUPFAM" id="SSF56349">
    <property type="entry name" value="DNA breaking-rejoining enzymes"/>
    <property type="match status" value="1"/>
</dbReference>
<comment type="caution">
    <text evidence="12">The sequence shown here is derived from an EMBL/GenBank/DDBJ whole genome shotgun (WGS) entry which is preliminary data.</text>
</comment>
<dbReference type="GO" id="GO:0009037">
    <property type="term" value="F:tyrosine-based site-specific recombinase activity"/>
    <property type="evidence" value="ECO:0007669"/>
    <property type="project" value="UniProtKB-UniRule"/>
</dbReference>
<comment type="subunit">
    <text evidence="9">Forms a cyclic heterotetrameric complex composed of two molecules of XerC and two molecules of XerD.</text>
</comment>
<dbReference type="Proteomes" id="UP000721442">
    <property type="component" value="Unassembled WGS sequence"/>
</dbReference>
<dbReference type="GO" id="GO:0007059">
    <property type="term" value="P:chromosome segregation"/>
    <property type="evidence" value="ECO:0007669"/>
    <property type="project" value="UniProtKB-UniRule"/>
</dbReference>
<dbReference type="InterPro" id="IPR013762">
    <property type="entry name" value="Integrase-like_cat_sf"/>
</dbReference>
<evidence type="ECO:0000259" key="11">
    <source>
        <dbReference type="PROSITE" id="PS51900"/>
    </source>
</evidence>
<dbReference type="PROSITE" id="PS51898">
    <property type="entry name" value="TYR_RECOMBINASE"/>
    <property type="match status" value="1"/>
</dbReference>
<keyword evidence="2 9" id="KW-0963">Cytoplasm</keyword>
<dbReference type="InterPro" id="IPR002104">
    <property type="entry name" value="Integrase_catalytic"/>
</dbReference>
<keyword evidence="4 9" id="KW-0159">Chromosome partition</keyword>
<feature type="domain" description="Core-binding (CB)" evidence="11">
    <location>
        <begin position="1"/>
        <end position="90"/>
    </location>
</feature>
<dbReference type="InterPro" id="IPR023009">
    <property type="entry name" value="Tyrosine_recombinase_XerC/XerD"/>
</dbReference>
<feature type="active site" description="O-(3'-phospho-DNA)-tyrosine intermediate" evidence="9">
    <location>
        <position position="282"/>
    </location>
</feature>
<sequence>MQEYLIEFIEYLTKVKNYSAHTSAAYETDVRDFIKFLGEYVGADVSLAQVAGADTTCFRAWLANRARRNLSHKSTARALSSLRGFYKFLAKSHDVKNDAIGLISSPKVPRKLSKAIEVADVKDMHDAIAVIDESEPWIAARDWALVMLLFGCGLRISEALSLTNADIRGRPDVLRIMGKGSKERLVPTLPTVLDAIDKYVKLRPFGNSPNDPLFRSVRGLPMSARMAEKVVEKLRHYLQLPDYVTPHALRHTFATALLAGGADLRSLQELLGHSSLSTTQLYTKVNMAEIIDIYEHAHPRATPDDDQE</sequence>
<gene>
    <name evidence="9" type="primary">xerC</name>
    <name evidence="12" type="ORF">IAC77_03295</name>
</gene>
<dbReference type="SUPFAM" id="SSF47823">
    <property type="entry name" value="lambda integrase-like, N-terminal domain"/>
    <property type="match status" value="1"/>
</dbReference>
<dbReference type="Gene3D" id="1.10.150.130">
    <property type="match status" value="1"/>
</dbReference>
<evidence type="ECO:0000256" key="9">
    <source>
        <dbReference type="HAMAP-Rule" id="MF_01808"/>
    </source>
</evidence>
<evidence type="ECO:0000256" key="5">
    <source>
        <dbReference type="ARBA" id="ARBA00022908"/>
    </source>
</evidence>
<proteinExistence type="inferred from homology"/>
<feature type="active site" evidence="9">
    <location>
        <position position="247"/>
    </location>
</feature>
<reference evidence="12" key="2">
    <citation type="journal article" date="2021" name="PeerJ">
        <title>Extensive microbial diversity within the chicken gut microbiome revealed by metagenomics and culture.</title>
        <authorList>
            <person name="Gilroy R."/>
            <person name="Ravi A."/>
            <person name="Getino M."/>
            <person name="Pursley I."/>
            <person name="Horton D.L."/>
            <person name="Alikhan N.F."/>
            <person name="Baker D."/>
            <person name="Gharbi K."/>
            <person name="Hall N."/>
            <person name="Watson M."/>
            <person name="Adriaenssens E.M."/>
            <person name="Foster-Nyarko E."/>
            <person name="Jarju S."/>
            <person name="Secka A."/>
            <person name="Antonio M."/>
            <person name="Oren A."/>
            <person name="Chaudhuri R.R."/>
            <person name="La Ragione R."/>
            <person name="Hildebrand F."/>
            <person name="Pallen M.J."/>
        </authorList>
    </citation>
    <scope>NUCLEOTIDE SEQUENCE</scope>
    <source>
        <strain evidence="12">B1-16210</strain>
    </source>
</reference>
<dbReference type="InterPro" id="IPR011010">
    <property type="entry name" value="DNA_brk_join_enz"/>
</dbReference>
<feature type="domain" description="Tyr recombinase" evidence="10">
    <location>
        <begin position="111"/>
        <end position="295"/>
    </location>
</feature>
<dbReference type="InterPro" id="IPR044068">
    <property type="entry name" value="CB"/>
</dbReference>
<evidence type="ECO:0000256" key="3">
    <source>
        <dbReference type="ARBA" id="ARBA00022618"/>
    </source>
</evidence>
<dbReference type="InterPro" id="IPR004107">
    <property type="entry name" value="Integrase_SAM-like_N"/>
</dbReference>
<evidence type="ECO:0000313" key="13">
    <source>
        <dbReference type="Proteomes" id="UP000721442"/>
    </source>
</evidence>
<dbReference type="InterPro" id="IPR050090">
    <property type="entry name" value="Tyrosine_recombinase_XerCD"/>
</dbReference>
<evidence type="ECO:0000256" key="6">
    <source>
        <dbReference type="ARBA" id="ARBA00023125"/>
    </source>
</evidence>
<accession>A0A940DG21</accession>
<comment type="similarity">
    <text evidence="9">Belongs to the 'phage' integrase family. XerC subfamily.</text>
</comment>
<protein>
    <recommendedName>
        <fullName evidence="9">Tyrosine recombinase XerC</fullName>
    </recommendedName>
</protein>
<dbReference type="GO" id="GO:0005737">
    <property type="term" value="C:cytoplasm"/>
    <property type="evidence" value="ECO:0007669"/>
    <property type="project" value="UniProtKB-SubCell"/>
</dbReference>
<comment type="subcellular location">
    <subcellularLocation>
        <location evidence="1 9">Cytoplasm</location>
    </subcellularLocation>
</comment>
<dbReference type="EMBL" id="JADINE010000041">
    <property type="protein sequence ID" value="MBO8407459.1"/>
    <property type="molecule type" value="Genomic_DNA"/>
</dbReference>
<evidence type="ECO:0000256" key="7">
    <source>
        <dbReference type="ARBA" id="ARBA00023172"/>
    </source>
</evidence>
<dbReference type="PANTHER" id="PTHR30349">
    <property type="entry name" value="PHAGE INTEGRASE-RELATED"/>
    <property type="match status" value="1"/>
</dbReference>
<dbReference type="Pfam" id="PF02899">
    <property type="entry name" value="Phage_int_SAM_1"/>
    <property type="match status" value="1"/>
</dbReference>
<evidence type="ECO:0000313" key="12">
    <source>
        <dbReference type="EMBL" id="MBO8407459.1"/>
    </source>
</evidence>
<comment type="function">
    <text evidence="9">Site-specific tyrosine recombinase, which acts by catalyzing the cutting and rejoining of the recombining DNA molecules. The XerC-XerD complex is essential to convert dimers of the bacterial chromosome into monomers to permit their segregation at cell division. It also contributes to the segregational stability of plasmids.</text>
</comment>
<dbReference type="AlphaFoldDB" id="A0A940DG21"/>
<feature type="active site" evidence="9">
    <location>
        <position position="250"/>
    </location>
</feature>
<feature type="active site" evidence="9">
    <location>
        <position position="179"/>
    </location>
</feature>
<keyword evidence="8 9" id="KW-0131">Cell cycle</keyword>
<reference evidence="12" key="1">
    <citation type="submission" date="2020-10" db="EMBL/GenBank/DDBJ databases">
        <authorList>
            <person name="Gilroy R."/>
        </authorList>
    </citation>
    <scope>NUCLEOTIDE SEQUENCE</scope>
    <source>
        <strain evidence="12">B1-16210</strain>
    </source>
</reference>
<keyword evidence="7 9" id="KW-0233">DNA recombination</keyword>
<dbReference type="InterPro" id="IPR010998">
    <property type="entry name" value="Integrase_recombinase_N"/>
</dbReference>
<evidence type="ECO:0000256" key="1">
    <source>
        <dbReference type="ARBA" id="ARBA00004496"/>
    </source>
</evidence>
<evidence type="ECO:0000256" key="4">
    <source>
        <dbReference type="ARBA" id="ARBA00022829"/>
    </source>
</evidence>
<dbReference type="GO" id="GO:0006313">
    <property type="term" value="P:DNA transposition"/>
    <property type="evidence" value="ECO:0007669"/>
    <property type="project" value="UniProtKB-UniRule"/>
</dbReference>
<keyword evidence="6 9" id="KW-0238">DNA-binding</keyword>
<dbReference type="PROSITE" id="PS51900">
    <property type="entry name" value="CB"/>
    <property type="match status" value="1"/>
</dbReference>
<feature type="active site" evidence="9">
    <location>
        <position position="273"/>
    </location>
</feature>
<dbReference type="PANTHER" id="PTHR30349:SF90">
    <property type="entry name" value="TYROSINE RECOMBINASE XERD"/>
    <property type="match status" value="1"/>
</dbReference>
<dbReference type="Pfam" id="PF00589">
    <property type="entry name" value="Phage_integrase"/>
    <property type="match status" value="1"/>
</dbReference>
<dbReference type="GO" id="GO:0003677">
    <property type="term" value="F:DNA binding"/>
    <property type="evidence" value="ECO:0007669"/>
    <property type="project" value="UniProtKB-UniRule"/>
</dbReference>